<accession>A0A1H8GPH7</accession>
<dbReference type="OrthoDB" id="1931120at2"/>
<name>A0A1H8GPH7_9SPHN</name>
<keyword evidence="8" id="KW-0472">Membrane</keyword>
<dbReference type="Pfam" id="PF02518">
    <property type="entry name" value="HATPase_c"/>
    <property type="match status" value="1"/>
</dbReference>
<dbReference type="GO" id="GO:0004673">
    <property type="term" value="F:protein histidine kinase activity"/>
    <property type="evidence" value="ECO:0007669"/>
    <property type="project" value="UniProtKB-EC"/>
</dbReference>
<dbReference type="AlphaFoldDB" id="A0A1H8GPH7"/>
<dbReference type="PRINTS" id="PR00344">
    <property type="entry name" value="BCTRLSENSOR"/>
</dbReference>
<dbReference type="EMBL" id="FOCF01000007">
    <property type="protein sequence ID" value="SEN45903.1"/>
    <property type="molecule type" value="Genomic_DNA"/>
</dbReference>
<dbReference type="GO" id="GO:0005524">
    <property type="term" value="F:ATP binding"/>
    <property type="evidence" value="ECO:0007669"/>
    <property type="project" value="UniProtKB-KW"/>
</dbReference>
<dbReference type="InterPro" id="IPR003594">
    <property type="entry name" value="HATPase_dom"/>
</dbReference>
<keyword evidence="11" id="KW-1185">Reference proteome</keyword>
<evidence type="ECO:0000259" key="9">
    <source>
        <dbReference type="PROSITE" id="PS50109"/>
    </source>
</evidence>
<comment type="catalytic activity">
    <reaction evidence="1">
        <text>ATP + protein L-histidine = ADP + protein N-phospho-L-histidine.</text>
        <dbReference type="EC" id="2.7.13.3"/>
    </reaction>
</comment>
<dbReference type="SMART" id="SM00387">
    <property type="entry name" value="HATPase_c"/>
    <property type="match status" value="1"/>
</dbReference>
<keyword evidence="5 10" id="KW-0418">Kinase</keyword>
<dbReference type="GO" id="GO:0000160">
    <property type="term" value="P:phosphorelay signal transduction system"/>
    <property type="evidence" value="ECO:0007669"/>
    <property type="project" value="UniProtKB-KW"/>
</dbReference>
<keyword evidence="7" id="KW-0902">Two-component regulatory system</keyword>
<evidence type="ECO:0000256" key="7">
    <source>
        <dbReference type="ARBA" id="ARBA00023012"/>
    </source>
</evidence>
<sequence length="395" mass="41735">MAYSAAVRRRRAIGALVSGVVLAGAGAILLVAWQAGWWATAFGSALCILWIVGLDCWSALRGGAPAMPADSIPSDADAMPLLALLDQVPVPLVRIDGSGARVLNRAGRHLFGTDDRILPTPPELVDPAADRLRHEGRAWRISAVAMGGARRLAVLIDVDAEERAAEGRASDEMIDILGHELLNGLSPIVSLADSAVTAAARGDAMLPDILSTLARRIEGLEGFTRAYRTLSRLPDPVVAPVSLRDLGDDLARLFASRFGDAVTLIMTVSDRTATMDRDQLTQALWALLQNAAEAAVAAGPPCRVDLNMAADDQGLTIRIGDTGHGIAAPDRARIFRPFFTTKPNGSGIGLSLARRIARAHGGDLSLLPTARTMFELHLATSSAGVPHSSTKQRPD</sequence>
<evidence type="ECO:0000313" key="10">
    <source>
        <dbReference type="EMBL" id="SEN45903.1"/>
    </source>
</evidence>
<proteinExistence type="predicted"/>
<dbReference type="STRING" id="1166340.SAMN05192583_2846"/>
<dbReference type="InterPro" id="IPR005467">
    <property type="entry name" value="His_kinase_dom"/>
</dbReference>
<dbReference type="Gene3D" id="3.30.565.10">
    <property type="entry name" value="Histidine kinase-like ATPase, C-terminal domain"/>
    <property type="match status" value="1"/>
</dbReference>
<dbReference type="PROSITE" id="PS50109">
    <property type="entry name" value="HIS_KIN"/>
    <property type="match status" value="1"/>
</dbReference>
<dbReference type="RefSeq" id="WP_093666358.1">
    <property type="nucleotide sequence ID" value="NZ_FOCF01000007.1"/>
</dbReference>
<evidence type="ECO:0000313" key="11">
    <source>
        <dbReference type="Proteomes" id="UP000199206"/>
    </source>
</evidence>
<dbReference type="InterPro" id="IPR004358">
    <property type="entry name" value="Sig_transdc_His_kin-like_C"/>
</dbReference>
<dbReference type="PANTHER" id="PTHR43065">
    <property type="entry name" value="SENSOR HISTIDINE KINASE"/>
    <property type="match status" value="1"/>
</dbReference>
<evidence type="ECO:0000256" key="4">
    <source>
        <dbReference type="ARBA" id="ARBA00022741"/>
    </source>
</evidence>
<keyword evidence="3" id="KW-0808">Transferase</keyword>
<dbReference type="PANTHER" id="PTHR43065:SF46">
    <property type="entry name" value="C4-DICARBOXYLATE TRANSPORT SENSOR PROTEIN DCTB"/>
    <property type="match status" value="1"/>
</dbReference>
<feature type="transmembrane region" description="Helical" evidence="8">
    <location>
        <begin position="12"/>
        <end position="31"/>
    </location>
</feature>
<keyword evidence="6" id="KW-0067">ATP-binding</keyword>
<protein>
    <recommendedName>
        <fullName evidence="2">histidine kinase</fullName>
        <ecNumber evidence="2">2.7.13.3</ecNumber>
    </recommendedName>
</protein>
<keyword evidence="8" id="KW-0812">Transmembrane</keyword>
<organism evidence="10 11">
    <name type="scientific">Sphingomonas gellani</name>
    <dbReference type="NCBI Taxonomy" id="1166340"/>
    <lineage>
        <taxon>Bacteria</taxon>
        <taxon>Pseudomonadati</taxon>
        <taxon>Pseudomonadota</taxon>
        <taxon>Alphaproteobacteria</taxon>
        <taxon>Sphingomonadales</taxon>
        <taxon>Sphingomonadaceae</taxon>
        <taxon>Sphingomonas</taxon>
    </lineage>
</organism>
<evidence type="ECO:0000256" key="2">
    <source>
        <dbReference type="ARBA" id="ARBA00012438"/>
    </source>
</evidence>
<dbReference type="SUPFAM" id="SSF55874">
    <property type="entry name" value="ATPase domain of HSP90 chaperone/DNA topoisomerase II/histidine kinase"/>
    <property type="match status" value="1"/>
</dbReference>
<evidence type="ECO:0000256" key="8">
    <source>
        <dbReference type="SAM" id="Phobius"/>
    </source>
</evidence>
<dbReference type="InterPro" id="IPR036890">
    <property type="entry name" value="HATPase_C_sf"/>
</dbReference>
<dbReference type="Proteomes" id="UP000199206">
    <property type="component" value="Unassembled WGS sequence"/>
</dbReference>
<dbReference type="EC" id="2.7.13.3" evidence="2"/>
<evidence type="ECO:0000256" key="3">
    <source>
        <dbReference type="ARBA" id="ARBA00022679"/>
    </source>
</evidence>
<keyword evidence="4" id="KW-0547">Nucleotide-binding</keyword>
<evidence type="ECO:0000256" key="1">
    <source>
        <dbReference type="ARBA" id="ARBA00000085"/>
    </source>
</evidence>
<evidence type="ECO:0000256" key="6">
    <source>
        <dbReference type="ARBA" id="ARBA00022840"/>
    </source>
</evidence>
<reference evidence="11" key="1">
    <citation type="submission" date="2016-10" db="EMBL/GenBank/DDBJ databases">
        <authorList>
            <person name="Varghese N."/>
            <person name="Submissions S."/>
        </authorList>
    </citation>
    <scope>NUCLEOTIDE SEQUENCE [LARGE SCALE GENOMIC DNA]</scope>
    <source>
        <strain evidence="11">S6-262</strain>
    </source>
</reference>
<feature type="transmembrane region" description="Helical" evidence="8">
    <location>
        <begin position="37"/>
        <end position="57"/>
    </location>
</feature>
<gene>
    <name evidence="10" type="ORF">SAMN05192583_2846</name>
</gene>
<evidence type="ECO:0000256" key="5">
    <source>
        <dbReference type="ARBA" id="ARBA00022777"/>
    </source>
</evidence>
<feature type="domain" description="Histidine kinase" evidence="9">
    <location>
        <begin position="176"/>
        <end position="382"/>
    </location>
</feature>
<keyword evidence="8" id="KW-1133">Transmembrane helix</keyword>